<dbReference type="STRING" id="157652.A0A371FH25"/>
<evidence type="ECO:0000259" key="1">
    <source>
        <dbReference type="Pfam" id="PF00078"/>
    </source>
</evidence>
<organism evidence="2 3">
    <name type="scientific">Mucuna pruriens</name>
    <name type="common">Velvet bean</name>
    <name type="synonym">Dolichos pruriens</name>
    <dbReference type="NCBI Taxonomy" id="157652"/>
    <lineage>
        <taxon>Eukaryota</taxon>
        <taxon>Viridiplantae</taxon>
        <taxon>Streptophyta</taxon>
        <taxon>Embryophyta</taxon>
        <taxon>Tracheophyta</taxon>
        <taxon>Spermatophyta</taxon>
        <taxon>Magnoliopsida</taxon>
        <taxon>eudicotyledons</taxon>
        <taxon>Gunneridae</taxon>
        <taxon>Pentapetalae</taxon>
        <taxon>rosids</taxon>
        <taxon>fabids</taxon>
        <taxon>Fabales</taxon>
        <taxon>Fabaceae</taxon>
        <taxon>Papilionoideae</taxon>
        <taxon>50 kb inversion clade</taxon>
        <taxon>NPAAA clade</taxon>
        <taxon>indigoferoid/millettioid clade</taxon>
        <taxon>Phaseoleae</taxon>
        <taxon>Mucuna</taxon>
    </lineage>
</organism>
<comment type="caution">
    <text evidence="2">The sequence shown here is derived from an EMBL/GenBank/DDBJ whole genome shotgun (WGS) entry which is preliminary data.</text>
</comment>
<evidence type="ECO:0000313" key="3">
    <source>
        <dbReference type="Proteomes" id="UP000257109"/>
    </source>
</evidence>
<dbReference type="InterPro" id="IPR043502">
    <property type="entry name" value="DNA/RNA_pol_sf"/>
</dbReference>
<reference evidence="2" key="1">
    <citation type="submission" date="2018-05" db="EMBL/GenBank/DDBJ databases">
        <title>Draft genome of Mucuna pruriens seed.</title>
        <authorList>
            <person name="Nnadi N.E."/>
            <person name="Vos R."/>
            <person name="Hasami M.H."/>
            <person name="Devisetty U.K."/>
            <person name="Aguiy J.C."/>
        </authorList>
    </citation>
    <scope>NUCLEOTIDE SEQUENCE [LARGE SCALE GENOMIC DNA]</scope>
    <source>
        <strain evidence="2">JCA_2017</strain>
    </source>
</reference>
<dbReference type="Gene3D" id="3.10.10.10">
    <property type="entry name" value="HIV Type 1 Reverse Transcriptase, subunit A, domain 1"/>
    <property type="match status" value="1"/>
</dbReference>
<feature type="non-terminal residue" evidence="2">
    <location>
        <position position="1"/>
    </location>
</feature>
<gene>
    <name evidence="2" type="primary">pol</name>
    <name evidence="2" type="ORF">CR513_42259</name>
</gene>
<proteinExistence type="predicted"/>
<feature type="domain" description="Reverse transcriptase" evidence="1">
    <location>
        <begin position="6"/>
        <end position="86"/>
    </location>
</feature>
<dbReference type="AlphaFoldDB" id="A0A371FH25"/>
<dbReference type="Gene3D" id="3.30.70.270">
    <property type="match status" value="2"/>
</dbReference>
<dbReference type="Proteomes" id="UP000257109">
    <property type="component" value="Unassembled WGS sequence"/>
</dbReference>
<dbReference type="Pfam" id="PF00078">
    <property type="entry name" value="RVT_1"/>
    <property type="match status" value="1"/>
</dbReference>
<dbReference type="InterPro" id="IPR000477">
    <property type="entry name" value="RT_dom"/>
</dbReference>
<dbReference type="SUPFAM" id="SSF56672">
    <property type="entry name" value="DNA/RNA polymerases"/>
    <property type="match status" value="1"/>
</dbReference>
<dbReference type="PANTHER" id="PTHR33064:SF37">
    <property type="entry name" value="RIBONUCLEASE H"/>
    <property type="match status" value="1"/>
</dbReference>
<name>A0A371FH25_MUCPR</name>
<dbReference type="InterPro" id="IPR043128">
    <property type="entry name" value="Rev_trsase/Diguanyl_cyclase"/>
</dbReference>
<dbReference type="InterPro" id="IPR051320">
    <property type="entry name" value="Viral_Replic_Matur_Polypro"/>
</dbReference>
<dbReference type="EMBL" id="QJKJ01009133">
    <property type="protein sequence ID" value="RDX77605.1"/>
    <property type="molecule type" value="Genomic_DNA"/>
</dbReference>
<dbReference type="OrthoDB" id="437338at2759"/>
<dbReference type="PANTHER" id="PTHR33064">
    <property type="entry name" value="POL PROTEIN"/>
    <property type="match status" value="1"/>
</dbReference>
<evidence type="ECO:0000313" key="2">
    <source>
        <dbReference type="EMBL" id="RDX77605.1"/>
    </source>
</evidence>
<sequence>MTTFKTNFGLYEWLVMPFGLMNAPSTFMRLMNYVPSSLIGRYMVVYFDDILVLKLLKDKSLYANLEKFTLCTKEGIQVDQEKVKVNQSWPTPTCVSDVQSFHGLASFYRCFLNDYNTIISPFE</sequence>
<keyword evidence="3" id="KW-1185">Reference proteome</keyword>
<accession>A0A371FH25</accession>
<protein>
    <submittedName>
        <fullName evidence="2">Retrovirus-related Pol polyprotein from transposon gypsy</fullName>
    </submittedName>
</protein>